<reference evidence="3" key="1">
    <citation type="submission" date="2016-06" db="EMBL/GenBank/DDBJ databases">
        <authorList>
            <person name="Varghese N."/>
            <person name="Submissions Spin"/>
        </authorList>
    </citation>
    <scope>NUCLEOTIDE SEQUENCE [LARGE SCALE GENOMIC DNA]</scope>
    <source>
        <strain evidence="3">DSM 45160</strain>
    </source>
</reference>
<keyword evidence="3" id="KW-1185">Reference proteome</keyword>
<gene>
    <name evidence="2" type="ORF">GA0070612_1213</name>
</gene>
<proteinExistence type="predicted"/>
<dbReference type="Proteomes" id="UP000198224">
    <property type="component" value="Chromosome I"/>
</dbReference>
<evidence type="ECO:0000256" key="1">
    <source>
        <dbReference type="SAM" id="MobiDB-lite"/>
    </source>
</evidence>
<feature type="region of interest" description="Disordered" evidence="1">
    <location>
        <begin position="78"/>
        <end position="101"/>
    </location>
</feature>
<accession>A0A1C4V9N6</accession>
<evidence type="ECO:0000313" key="2">
    <source>
        <dbReference type="EMBL" id="SCE80616.1"/>
    </source>
</evidence>
<protein>
    <submittedName>
        <fullName evidence="2">Uncharacterized protein</fullName>
    </submittedName>
</protein>
<evidence type="ECO:0000313" key="3">
    <source>
        <dbReference type="Proteomes" id="UP000198224"/>
    </source>
</evidence>
<dbReference type="AlphaFoldDB" id="A0A1C4V9N6"/>
<name>A0A1C4V9N6_9ACTN</name>
<sequence>MPSFLDNGTRPKAWPSLPLALLLPCSLLVLMGITDDRKPPPPAGVLMPATTVDVHGDRGSLLIHPRIMTSATHDPTGLYRSGLGRGTSPLIALPASSTRSA</sequence>
<dbReference type="EMBL" id="LT607409">
    <property type="protein sequence ID" value="SCE80616.1"/>
    <property type="molecule type" value="Genomic_DNA"/>
</dbReference>
<organism evidence="2 3">
    <name type="scientific">Micromonospora chokoriensis</name>
    <dbReference type="NCBI Taxonomy" id="356851"/>
    <lineage>
        <taxon>Bacteria</taxon>
        <taxon>Bacillati</taxon>
        <taxon>Actinomycetota</taxon>
        <taxon>Actinomycetes</taxon>
        <taxon>Micromonosporales</taxon>
        <taxon>Micromonosporaceae</taxon>
        <taxon>Micromonospora</taxon>
    </lineage>
</organism>